<feature type="compositionally biased region" description="Basic and acidic residues" evidence="11">
    <location>
        <begin position="204"/>
        <end position="249"/>
    </location>
</feature>
<dbReference type="GO" id="GO:1902494">
    <property type="term" value="C:catalytic complex"/>
    <property type="evidence" value="ECO:0007669"/>
    <property type="project" value="UniProtKB-ARBA"/>
</dbReference>
<keyword evidence="5 10" id="KW-0408">Iron</keyword>
<keyword evidence="7" id="KW-0520">NAD</keyword>
<evidence type="ECO:0000256" key="9">
    <source>
        <dbReference type="ARBA" id="ARBA00047712"/>
    </source>
</evidence>
<evidence type="ECO:0000256" key="2">
    <source>
        <dbReference type="ARBA" id="ARBA00022714"/>
    </source>
</evidence>
<name>A0A1G8B5Y7_9PROT</name>
<feature type="binding site" evidence="10">
    <location>
        <position position="129"/>
    </location>
    <ligand>
        <name>[2Fe-2S] cluster</name>
        <dbReference type="ChEBI" id="CHEBI:190135"/>
    </ligand>
</feature>
<keyword evidence="13" id="KW-1185">Reference proteome</keyword>
<dbReference type="GO" id="GO:0046872">
    <property type="term" value="F:metal ion binding"/>
    <property type="evidence" value="ECO:0007669"/>
    <property type="project" value="UniProtKB-KW"/>
</dbReference>
<keyword evidence="3 10" id="KW-0479">Metal-binding</keyword>
<sequence>MSEAPFTLDGELKAAAQAAMAKYPPGRQASAVLPVLDLVQRHEGWLSRPAMDAVAELLEMPPIRVYEVATFYTMLRLKPEGKHSVRVCTSLSCWLRGSEEILAACRAALGVESFGTSADGLFTLEQVECSGACVNAPVVEIDDDYYEDLTPETIRGVLEALKRGERPQAGPQGGRQASAPEGGPTTLTGDPAELHAKAMAAAAERARARAAKAAEEAKTAKAAEEAKTAKAAEEAKTAGDAKAAPGEKG</sequence>
<dbReference type="OrthoDB" id="9807941at2"/>
<keyword evidence="2 10" id="KW-0001">2Fe-2S</keyword>
<dbReference type="FunFam" id="1.10.10.1590:FF:000001">
    <property type="entry name" value="NADH-quinone oxidoreductase subunit E"/>
    <property type="match status" value="1"/>
</dbReference>
<organism evidence="12 13">
    <name type="scientific">Roseospirillum parvum</name>
    <dbReference type="NCBI Taxonomy" id="83401"/>
    <lineage>
        <taxon>Bacteria</taxon>
        <taxon>Pseudomonadati</taxon>
        <taxon>Pseudomonadota</taxon>
        <taxon>Alphaproteobacteria</taxon>
        <taxon>Rhodospirillales</taxon>
        <taxon>Rhodospirillaceae</taxon>
        <taxon>Roseospirillum</taxon>
    </lineage>
</organism>
<evidence type="ECO:0000256" key="11">
    <source>
        <dbReference type="SAM" id="MobiDB-lite"/>
    </source>
</evidence>
<dbReference type="SUPFAM" id="SSF52833">
    <property type="entry name" value="Thioredoxin-like"/>
    <property type="match status" value="1"/>
</dbReference>
<feature type="binding site" evidence="10">
    <location>
        <position position="93"/>
    </location>
    <ligand>
        <name>[2Fe-2S] cluster</name>
        <dbReference type="ChEBI" id="CHEBI:190135"/>
    </ligand>
</feature>
<gene>
    <name evidence="12" type="ORF">SAMN05421742_105211</name>
</gene>
<dbReference type="InterPro" id="IPR002023">
    <property type="entry name" value="NuoE-like"/>
</dbReference>
<comment type="similarity">
    <text evidence="1">Belongs to the complex I 24 kDa subunit family.</text>
</comment>
<dbReference type="FunFam" id="3.40.30.10:FF:000022">
    <property type="entry name" value="NADH dehydrogenase flavoprotein 2, mitochondrial"/>
    <property type="match status" value="1"/>
</dbReference>
<dbReference type="CDD" id="cd03064">
    <property type="entry name" value="TRX_Fd_NuoE"/>
    <property type="match status" value="1"/>
</dbReference>
<comment type="cofactor">
    <cofactor evidence="10">
        <name>[2Fe-2S] cluster</name>
        <dbReference type="ChEBI" id="CHEBI:190135"/>
    </cofactor>
    <text evidence="10">Binds 1 [2Fe-2S] cluster.</text>
</comment>
<feature type="binding site" evidence="10">
    <location>
        <position position="133"/>
    </location>
    <ligand>
        <name>[2Fe-2S] cluster</name>
        <dbReference type="ChEBI" id="CHEBI:190135"/>
    </ligand>
</feature>
<dbReference type="Gene3D" id="3.40.30.10">
    <property type="entry name" value="Glutaredoxin"/>
    <property type="match status" value="1"/>
</dbReference>
<dbReference type="GO" id="GO:0098796">
    <property type="term" value="C:membrane protein complex"/>
    <property type="evidence" value="ECO:0007669"/>
    <property type="project" value="UniProtKB-ARBA"/>
</dbReference>
<keyword evidence="4" id="KW-1278">Translocase</keyword>
<accession>A0A1G8B5Y7</accession>
<dbReference type="InterPro" id="IPR042128">
    <property type="entry name" value="NuoE_dom"/>
</dbReference>
<dbReference type="NCBIfam" id="NF005722">
    <property type="entry name" value="PRK07539.1-2"/>
    <property type="match status" value="1"/>
</dbReference>
<comment type="cofactor">
    <cofactor evidence="8">
        <name>[2Fe-2S] cluster</name>
        <dbReference type="ChEBI" id="CHEBI:190135"/>
    </cofactor>
</comment>
<keyword evidence="6 10" id="KW-0411">Iron-sulfur</keyword>
<evidence type="ECO:0000256" key="3">
    <source>
        <dbReference type="ARBA" id="ARBA00022723"/>
    </source>
</evidence>
<comment type="catalytic activity">
    <reaction evidence="9">
        <text>a quinone + NADH + 5 H(+)(in) = a quinol + NAD(+) + 4 H(+)(out)</text>
        <dbReference type="Rhea" id="RHEA:57888"/>
        <dbReference type="ChEBI" id="CHEBI:15378"/>
        <dbReference type="ChEBI" id="CHEBI:24646"/>
        <dbReference type="ChEBI" id="CHEBI:57540"/>
        <dbReference type="ChEBI" id="CHEBI:57945"/>
        <dbReference type="ChEBI" id="CHEBI:132124"/>
    </reaction>
</comment>
<dbReference type="AlphaFoldDB" id="A0A1G8B5Y7"/>
<dbReference type="GO" id="GO:0022890">
    <property type="term" value="F:inorganic cation transmembrane transporter activity"/>
    <property type="evidence" value="ECO:0007669"/>
    <property type="project" value="UniProtKB-ARBA"/>
</dbReference>
<dbReference type="STRING" id="83401.SAMN05421742_105211"/>
<dbReference type="GO" id="GO:0098662">
    <property type="term" value="P:inorganic cation transmembrane transport"/>
    <property type="evidence" value="ECO:0007669"/>
    <property type="project" value="UniProtKB-ARBA"/>
</dbReference>
<dbReference type="GO" id="GO:0031090">
    <property type="term" value="C:organelle membrane"/>
    <property type="evidence" value="ECO:0007669"/>
    <property type="project" value="UniProtKB-ARBA"/>
</dbReference>
<evidence type="ECO:0000256" key="6">
    <source>
        <dbReference type="ARBA" id="ARBA00023014"/>
    </source>
</evidence>
<dbReference type="InterPro" id="IPR036249">
    <property type="entry name" value="Thioredoxin-like_sf"/>
</dbReference>
<reference evidence="13" key="1">
    <citation type="submission" date="2016-10" db="EMBL/GenBank/DDBJ databases">
        <authorList>
            <person name="Varghese N."/>
            <person name="Submissions S."/>
        </authorList>
    </citation>
    <scope>NUCLEOTIDE SEQUENCE [LARGE SCALE GENOMIC DNA]</scope>
    <source>
        <strain evidence="13">930I</strain>
    </source>
</reference>
<dbReference type="RefSeq" id="WP_092618908.1">
    <property type="nucleotide sequence ID" value="NZ_FNCV01000005.1"/>
</dbReference>
<dbReference type="Gene3D" id="1.10.10.1590">
    <property type="entry name" value="NADH-quinone oxidoreductase subunit E"/>
    <property type="match status" value="1"/>
</dbReference>
<dbReference type="PIRSF" id="PIRSF000216">
    <property type="entry name" value="NADH_DH_24kDa"/>
    <property type="match status" value="1"/>
</dbReference>
<proteinExistence type="inferred from homology"/>
<dbReference type="NCBIfam" id="TIGR01958">
    <property type="entry name" value="nuoE_fam"/>
    <property type="match status" value="1"/>
</dbReference>
<evidence type="ECO:0000256" key="8">
    <source>
        <dbReference type="ARBA" id="ARBA00034078"/>
    </source>
</evidence>
<dbReference type="Pfam" id="PF01257">
    <property type="entry name" value="2Fe-2S_thioredx"/>
    <property type="match status" value="1"/>
</dbReference>
<evidence type="ECO:0000256" key="7">
    <source>
        <dbReference type="ARBA" id="ARBA00023027"/>
    </source>
</evidence>
<dbReference type="GO" id="GO:0022804">
    <property type="term" value="F:active transmembrane transporter activity"/>
    <property type="evidence" value="ECO:0007669"/>
    <property type="project" value="UniProtKB-ARBA"/>
</dbReference>
<dbReference type="GO" id="GO:0031967">
    <property type="term" value="C:organelle envelope"/>
    <property type="evidence" value="ECO:0007669"/>
    <property type="project" value="UniProtKB-ARBA"/>
</dbReference>
<protein>
    <submittedName>
        <fullName evidence="12">NADH-quinone oxidoreductase subunit E</fullName>
    </submittedName>
</protein>
<dbReference type="InterPro" id="IPR041921">
    <property type="entry name" value="NuoE_N"/>
</dbReference>
<dbReference type="GO" id="GO:0008324">
    <property type="term" value="F:monoatomic cation transmembrane transporter activity"/>
    <property type="evidence" value="ECO:0007669"/>
    <property type="project" value="UniProtKB-ARBA"/>
</dbReference>
<evidence type="ECO:0000256" key="4">
    <source>
        <dbReference type="ARBA" id="ARBA00022967"/>
    </source>
</evidence>
<dbReference type="Proteomes" id="UP000217076">
    <property type="component" value="Unassembled WGS sequence"/>
</dbReference>
<dbReference type="PANTHER" id="PTHR10371:SF3">
    <property type="entry name" value="NADH DEHYDROGENASE [UBIQUINONE] FLAVOPROTEIN 2, MITOCHONDRIAL"/>
    <property type="match status" value="1"/>
</dbReference>
<feature type="binding site" evidence="10">
    <location>
        <position position="88"/>
    </location>
    <ligand>
        <name>[2Fe-2S] cluster</name>
        <dbReference type="ChEBI" id="CHEBI:190135"/>
    </ligand>
</feature>
<dbReference type="GO" id="GO:0003954">
    <property type="term" value="F:NADH dehydrogenase activity"/>
    <property type="evidence" value="ECO:0007669"/>
    <property type="project" value="TreeGrafter"/>
</dbReference>
<dbReference type="EMBL" id="FNCV01000005">
    <property type="protein sequence ID" value="SDH28040.1"/>
    <property type="molecule type" value="Genomic_DNA"/>
</dbReference>
<dbReference type="PANTHER" id="PTHR10371">
    <property type="entry name" value="NADH DEHYDROGENASE UBIQUINONE FLAVOPROTEIN 2, MITOCHONDRIAL"/>
    <property type="match status" value="1"/>
</dbReference>
<evidence type="ECO:0000256" key="1">
    <source>
        <dbReference type="ARBA" id="ARBA00010643"/>
    </source>
</evidence>
<dbReference type="GO" id="GO:0051537">
    <property type="term" value="F:2 iron, 2 sulfur cluster binding"/>
    <property type="evidence" value="ECO:0007669"/>
    <property type="project" value="UniProtKB-KW"/>
</dbReference>
<evidence type="ECO:0000256" key="10">
    <source>
        <dbReference type="PIRSR" id="PIRSR000216-1"/>
    </source>
</evidence>
<feature type="region of interest" description="Disordered" evidence="11">
    <location>
        <begin position="164"/>
        <end position="249"/>
    </location>
</feature>
<evidence type="ECO:0000256" key="5">
    <source>
        <dbReference type="ARBA" id="ARBA00023004"/>
    </source>
</evidence>
<evidence type="ECO:0000313" key="13">
    <source>
        <dbReference type="Proteomes" id="UP000217076"/>
    </source>
</evidence>
<evidence type="ECO:0000313" key="12">
    <source>
        <dbReference type="EMBL" id="SDH28040.1"/>
    </source>
</evidence>